<feature type="compositionally biased region" description="Gly residues" evidence="1">
    <location>
        <begin position="153"/>
        <end position="175"/>
    </location>
</feature>
<dbReference type="InterPro" id="IPR004854">
    <property type="entry name" value="Ufd1-like"/>
</dbReference>
<evidence type="ECO:0000313" key="3">
    <source>
        <dbReference type="EMBL" id="EEH59653.1"/>
    </source>
</evidence>
<dbReference type="Gene3D" id="3.10.20.90">
    <property type="entry name" value="Phosphatidylinositol 3-kinase Catalytic Subunit, Chain A, domain 1"/>
    <property type="match status" value="1"/>
</dbReference>
<dbReference type="EMBL" id="GG663736">
    <property type="protein sequence ID" value="EEH59653.1"/>
    <property type="molecule type" value="Genomic_DNA"/>
</dbReference>
<dbReference type="Proteomes" id="UP000001876">
    <property type="component" value="Unassembled WGS sequence"/>
</dbReference>
<dbReference type="Pfam" id="PF00789">
    <property type="entry name" value="UBX"/>
    <property type="match status" value="1"/>
</dbReference>
<feature type="compositionally biased region" description="Basic and acidic residues" evidence="1">
    <location>
        <begin position="210"/>
        <end position="226"/>
    </location>
</feature>
<dbReference type="GeneID" id="9681646"/>
<dbReference type="PROSITE" id="PS50033">
    <property type="entry name" value="UBX"/>
    <property type="match status" value="1"/>
</dbReference>
<dbReference type="PANTHER" id="PTHR12555">
    <property type="entry name" value="UBIQUITIN FUSION DEGRADATON PROTEIN 1"/>
    <property type="match status" value="1"/>
</dbReference>
<dbReference type="RefSeq" id="XP_003056277.1">
    <property type="nucleotide sequence ID" value="XM_003056231.1"/>
</dbReference>
<evidence type="ECO:0000259" key="2">
    <source>
        <dbReference type="PROSITE" id="PS50033"/>
    </source>
</evidence>
<protein>
    <submittedName>
        <fullName evidence="3">Predicted protein</fullName>
    </submittedName>
</protein>
<keyword evidence="4" id="KW-1185">Reference proteome</keyword>
<gene>
    <name evidence="3" type="ORF">MICPUCDRAFT_55111</name>
</gene>
<dbReference type="GO" id="GO:0034098">
    <property type="term" value="C:VCP-NPL4-UFD1 AAA ATPase complex"/>
    <property type="evidence" value="ECO:0007669"/>
    <property type="project" value="TreeGrafter"/>
</dbReference>
<dbReference type="PANTHER" id="PTHR12555:SF13">
    <property type="entry name" value="UBIQUITIN RECOGNITION FACTOR IN ER-ASSOCIATED DEGRADATION PROTEIN 1"/>
    <property type="match status" value="1"/>
</dbReference>
<dbReference type="SUPFAM" id="SSF54236">
    <property type="entry name" value="Ubiquitin-like"/>
    <property type="match status" value="1"/>
</dbReference>
<feature type="region of interest" description="Disordered" evidence="1">
    <location>
        <begin position="1"/>
        <end position="26"/>
    </location>
</feature>
<dbReference type="InterPro" id="IPR042299">
    <property type="entry name" value="Ufd1-like_Nn"/>
</dbReference>
<evidence type="ECO:0000313" key="4">
    <source>
        <dbReference type="Proteomes" id="UP000001876"/>
    </source>
</evidence>
<feature type="region of interest" description="Disordered" evidence="1">
    <location>
        <begin position="210"/>
        <end position="246"/>
    </location>
</feature>
<dbReference type="InterPro" id="IPR029071">
    <property type="entry name" value="Ubiquitin-like_domsf"/>
</dbReference>
<sequence>MFLNASADKLKREQETRARELRRREEKERAAKLRADALARERSDVAARERLEARQLAAEAKARDERVLANNEGVTWTRVLVGARSDDATRRGIRARTDDKISLPPSALRELERVGAMSTRAANANACFFEVSLAEEEGGGGGGDGASTDAGARGSGGGGGDGPGTGTGTGTGTGGDARRAGRATHAGVLAFDAAEGVVGLPPAVTRMLLRRDGDGSRSLGRDDGDGSRPSPSTGEEEEEEEDGAPRVDVDAFASASAPAPPRVRVSYRRLPKGVYAKLKPLSAAFQRAIADADAAAAYAADGPGTGTGTGTGVDVKALLESAILRRCTLTVGDVVRVRVPAPGGGAGAGERDQEHELLVAEVSPEDAGAVSLIETDLAVDIAPSFDYERTMRDVAEREAARLRDAAAARAAVEDEIEARARDAREAAVRAAEDEEVSARREARAARYREAAAKRAPPEPPDGDGVVALRFSLPDGTTKTRRFRAGDFARGVFDYVRSVGGAGEGDAFALATRWPRRTFRDPGADGGSELATVRELGFAHGDGLFVERIS</sequence>
<dbReference type="eggNOG" id="KOG1816">
    <property type="taxonomic scope" value="Eukaryota"/>
</dbReference>
<evidence type="ECO:0000256" key="1">
    <source>
        <dbReference type="SAM" id="MobiDB-lite"/>
    </source>
</evidence>
<dbReference type="CDD" id="cd01767">
    <property type="entry name" value="UBX"/>
    <property type="match status" value="1"/>
</dbReference>
<dbReference type="GO" id="GO:0031593">
    <property type="term" value="F:polyubiquitin modification-dependent protein binding"/>
    <property type="evidence" value="ECO:0007669"/>
    <property type="project" value="TreeGrafter"/>
</dbReference>
<accession>C1MJV4</accession>
<dbReference type="GO" id="GO:0036503">
    <property type="term" value="P:ERAD pathway"/>
    <property type="evidence" value="ECO:0007669"/>
    <property type="project" value="TreeGrafter"/>
</dbReference>
<feature type="compositionally biased region" description="Basic and acidic residues" evidence="1">
    <location>
        <begin position="8"/>
        <end position="26"/>
    </location>
</feature>
<dbReference type="STRING" id="564608.C1MJV4"/>
<name>C1MJV4_MICPC</name>
<dbReference type="OMA" id="MSHGFHE"/>
<reference evidence="3 4" key="1">
    <citation type="journal article" date="2009" name="Science">
        <title>Green evolution and dynamic adaptations revealed by genomes of the marine picoeukaryotes Micromonas.</title>
        <authorList>
            <person name="Worden A.Z."/>
            <person name="Lee J.H."/>
            <person name="Mock T."/>
            <person name="Rouze P."/>
            <person name="Simmons M.P."/>
            <person name="Aerts A.L."/>
            <person name="Allen A.E."/>
            <person name="Cuvelier M.L."/>
            <person name="Derelle E."/>
            <person name="Everett M.V."/>
            <person name="Foulon E."/>
            <person name="Grimwood J."/>
            <person name="Gundlach H."/>
            <person name="Henrissat B."/>
            <person name="Napoli C."/>
            <person name="McDonald S.M."/>
            <person name="Parker M.S."/>
            <person name="Rombauts S."/>
            <person name="Salamov A."/>
            <person name="Von Dassow P."/>
            <person name="Badger J.H."/>
            <person name="Coutinho P.M."/>
            <person name="Demir E."/>
            <person name="Dubchak I."/>
            <person name="Gentemann C."/>
            <person name="Eikrem W."/>
            <person name="Gready J.E."/>
            <person name="John U."/>
            <person name="Lanier W."/>
            <person name="Lindquist E.A."/>
            <person name="Lucas S."/>
            <person name="Mayer K.F."/>
            <person name="Moreau H."/>
            <person name="Not F."/>
            <person name="Otillar R."/>
            <person name="Panaud O."/>
            <person name="Pangilinan J."/>
            <person name="Paulsen I."/>
            <person name="Piegu B."/>
            <person name="Poliakov A."/>
            <person name="Robbens S."/>
            <person name="Schmutz J."/>
            <person name="Toulza E."/>
            <person name="Wyss T."/>
            <person name="Zelensky A."/>
            <person name="Zhou K."/>
            <person name="Armbrust E.V."/>
            <person name="Bhattacharya D."/>
            <person name="Goodenough U.W."/>
            <person name="Van de Peer Y."/>
            <person name="Grigoriev I.V."/>
        </authorList>
    </citation>
    <scope>NUCLEOTIDE SEQUENCE [LARGE SCALE GENOMIC DNA]</scope>
    <source>
        <strain evidence="3 4">CCMP1545</strain>
    </source>
</reference>
<proteinExistence type="predicted"/>
<feature type="region of interest" description="Disordered" evidence="1">
    <location>
        <begin position="136"/>
        <end position="179"/>
    </location>
</feature>
<dbReference type="InterPro" id="IPR001012">
    <property type="entry name" value="UBX_dom"/>
</dbReference>
<dbReference type="KEGG" id="mpp:MICPUCDRAFT_55111"/>
<dbReference type="OrthoDB" id="422728at2759"/>
<dbReference type="GO" id="GO:0006511">
    <property type="term" value="P:ubiquitin-dependent protein catabolic process"/>
    <property type="evidence" value="ECO:0007669"/>
    <property type="project" value="InterPro"/>
</dbReference>
<dbReference type="Gene3D" id="2.40.40.50">
    <property type="entry name" value="Ubiquitin fusion degradation protein UFD1, N-terminal domain"/>
    <property type="match status" value="1"/>
</dbReference>
<dbReference type="AlphaFoldDB" id="C1MJV4"/>
<feature type="domain" description="UBX" evidence="2">
    <location>
        <begin position="461"/>
        <end position="545"/>
    </location>
</feature>
<dbReference type="Gene3D" id="3.10.330.10">
    <property type="match status" value="1"/>
</dbReference>
<organism evidence="4">
    <name type="scientific">Micromonas pusilla (strain CCMP1545)</name>
    <name type="common">Picoplanktonic green alga</name>
    <dbReference type="NCBI Taxonomy" id="564608"/>
    <lineage>
        <taxon>Eukaryota</taxon>
        <taxon>Viridiplantae</taxon>
        <taxon>Chlorophyta</taxon>
        <taxon>Mamiellophyceae</taxon>
        <taxon>Mamiellales</taxon>
        <taxon>Mamiellaceae</taxon>
        <taxon>Micromonas</taxon>
    </lineage>
</organism>